<sequence length="377" mass="39382">MRSVDPIELVVAALAVRERGGVPAIGDIRWSEGHWAELARSVNDAELPPGAAWATFSSGSTGSPRVIVRDARSWSTSFPALTRLMALTPNDVVLLPSPLVSSLSMFSIAHVLDAGATVMLPANSAVSAAECEPATALHGTPGALGSILDRIDAGARTHLRLALIGGAHLDATLRSRAEKAGIRVVSYYGAAELSFVAVDEAGHGLRAFDGVELRVVDGELWSRSPYAALGYLPGETGSFRTDANGWSSVGDSATLSVDGILTLQGRRDGAILTAAATVVPEDVEAVLRTLDGVKNSVVFGAPHPRLGSLVCAVIEPEDASTPPTSAALRAACRDRLGVAQIPRRWYLAPKLPLTSSGKPARAVIARDALAERMLRLA</sequence>
<dbReference type="PANTHER" id="PTHR43201:SF5">
    <property type="entry name" value="MEDIUM-CHAIN ACYL-COA LIGASE ACSF2, MITOCHONDRIAL"/>
    <property type="match status" value="1"/>
</dbReference>
<protein>
    <submittedName>
        <fullName evidence="5">Long-chain fatty acid--CoA ligase</fullName>
    </submittedName>
</protein>
<comment type="similarity">
    <text evidence="1">Belongs to the ATP-dependent AMP-binding enzyme family.</text>
</comment>
<evidence type="ECO:0000259" key="3">
    <source>
        <dbReference type="Pfam" id="PF00501"/>
    </source>
</evidence>
<evidence type="ECO:0000256" key="2">
    <source>
        <dbReference type="ARBA" id="ARBA00022598"/>
    </source>
</evidence>
<dbReference type="CDD" id="cd04433">
    <property type="entry name" value="AFD_class_I"/>
    <property type="match status" value="1"/>
</dbReference>
<organism evidence="5 6">
    <name type="scientific">Mycetocola zhadangensis</name>
    <dbReference type="NCBI Taxonomy" id="1164595"/>
    <lineage>
        <taxon>Bacteria</taxon>
        <taxon>Bacillati</taxon>
        <taxon>Actinomycetota</taxon>
        <taxon>Actinomycetes</taxon>
        <taxon>Micrococcales</taxon>
        <taxon>Microbacteriaceae</taxon>
        <taxon>Mycetocola</taxon>
    </lineage>
</organism>
<dbReference type="AlphaFoldDB" id="A0A3L7J5F2"/>
<feature type="domain" description="AMP-binding enzyme C-terminal" evidence="4">
    <location>
        <begin position="283"/>
        <end position="358"/>
    </location>
</feature>
<dbReference type="Pfam" id="PF13193">
    <property type="entry name" value="AMP-binding_C"/>
    <property type="match status" value="1"/>
</dbReference>
<dbReference type="OrthoDB" id="5240965at2"/>
<dbReference type="EMBL" id="RCWJ01000002">
    <property type="protein sequence ID" value="RLQ84711.1"/>
    <property type="molecule type" value="Genomic_DNA"/>
</dbReference>
<dbReference type="InterPro" id="IPR000873">
    <property type="entry name" value="AMP-dep_synth/lig_dom"/>
</dbReference>
<keyword evidence="6" id="KW-1185">Reference proteome</keyword>
<evidence type="ECO:0000313" key="6">
    <source>
        <dbReference type="Proteomes" id="UP000282460"/>
    </source>
</evidence>
<keyword evidence="2 5" id="KW-0436">Ligase</keyword>
<evidence type="ECO:0000259" key="4">
    <source>
        <dbReference type="Pfam" id="PF13193"/>
    </source>
</evidence>
<accession>A0A3L7J5F2</accession>
<gene>
    <name evidence="5" type="ORF">D9V28_10570</name>
</gene>
<dbReference type="Gene3D" id="3.40.50.12780">
    <property type="entry name" value="N-terminal domain of ligase-like"/>
    <property type="match status" value="1"/>
</dbReference>
<dbReference type="PANTHER" id="PTHR43201">
    <property type="entry name" value="ACYL-COA SYNTHETASE"/>
    <property type="match status" value="1"/>
</dbReference>
<dbReference type="Gene3D" id="3.30.300.30">
    <property type="match status" value="1"/>
</dbReference>
<dbReference type="InterPro" id="IPR042099">
    <property type="entry name" value="ANL_N_sf"/>
</dbReference>
<dbReference type="GO" id="GO:0031956">
    <property type="term" value="F:medium-chain fatty acid-CoA ligase activity"/>
    <property type="evidence" value="ECO:0007669"/>
    <property type="project" value="TreeGrafter"/>
</dbReference>
<comment type="caution">
    <text evidence="5">The sequence shown here is derived from an EMBL/GenBank/DDBJ whole genome shotgun (WGS) entry which is preliminary data.</text>
</comment>
<evidence type="ECO:0000256" key="1">
    <source>
        <dbReference type="ARBA" id="ARBA00006432"/>
    </source>
</evidence>
<dbReference type="SUPFAM" id="SSF56801">
    <property type="entry name" value="Acetyl-CoA synthetase-like"/>
    <property type="match status" value="1"/>
</dbReference>
<evidence type="ECO:0000313" key="5">
    <source>
        <dbReference type="EMBL" id="RLQ84711.1"/>
    </source>
</evidence>
<dbReference type="Pfam" id="PF00501">
    <property type="entry name" value="AMP-binding"/>
    <property type="match status" value="1"/>
</dbReference>
<name>A0A3L7J5F2_9MICO</name>
<dbReference type="GO" id="GO:0006631">
    <property type="term" value="P:fatty acid metabolic process"/>
    <property type="evidence" value="ECO:0007669"/>
    <property type="project" value="TreeGrafter"/>
</dbReference>
<dbReference type="InterPro" id="IPR045851">
    <property type="entry name" value="AMP-bd_C_sf"/>
</dbReference>
<proteinExistence type="inferred from homology"/>
<feature type="domain" description="AMP-dependent synthetase/ligase" evidence="3">
    <location>
        <begin position="52"/>
        <end position="232"/>
    </location>
</feature>
<reference evidence="5 6" key="1">
    <citation type="submission" date="2018-10" db="EMBL/GenBank/DDBJ databases">
        <authorList>
            <person name="Li J."/>
        </authorList>
    </citation>
    <scope>NUCLEOTIDE SEQUENCE [LARGE SCALE GENOMIC DNA]</scope>
    <source>
        <strain evidence="5 6">ZD1-4</strain>
    </source>
</reference>
<dbReference type="InterPro" id="IPR025110">
    <property type="entry name" value="AMP-bd_C"/>
</dbReference>
<dbReference type="Proteomes" id="UP000282460">
    <property type="component" value="Unassembled WGS sequence"/>
</dbReference>